<keyword evidence="4" id="KW-1185">Reference proteome</keyword>
<evidence type="ECO:0000256" key="1">
    <source>
        <dbReference type="SAM" id="MobiDB-lite"/>
    </source>
</evidence>
<dbReference type="SUPFAM" id="SSF47413">
    <property type="entry name" value="lambda repressor-like DNA-binding domains"/>
    <property type="match status" value="1"/>
</dbReference>
<dbReference type="EMBL" id="JAZHBO010000002">
    <property type="protein sequence ID" value="MEF2156005.1"/>
    <property type="molecule type" value="Genomic_DNA"/>
</dbReference>
<dbReference type="RefSeq" id="WP_331703940.1">
    <property type="nucleotide sequence ID" value="NZ_JAZHBO010000002.1"/>
</dbReference>
<comment type="caution">
    <text evidence="3">The sequence shown here is derived from an EMBL/GenBank/DDBJ whole genome shotgun (WGS) entry which is preliminary data.</text>
</comment>
<protein>
    <submittedName>
        <fullName evidence="3">Helix-turn-helix transcriptional regulator</fullName>
    </submittedName>
</protein>
<name>A0ABU7V102_9GAMM</name>
<evidence type="ECO:0000259" key="2">
    <source>
        <dbReference type="PROSITE" id="PS50943"/>
    </source>
</evidence>
<dbReference type="Gene3D" id="1.10.260.40">
    <property type="entry name" value="lambda repressor-like DNA-binding domains"/>
    <property type="match status" value="1"/>
</dbReference>
<evidence type="ECO:0000313" key="3">
    <source>
        <dbReference type="EMBL" id="MEF2156005.1"/>
    </source>
</evidence>
<organism evidence="3 4">
    <name type="scientific">Aquilutibacter rugosus</name>
    <dbReference type="NCBI Taxonomy" id="3115820"/>
    <lineage>
        <taxon>Bacteria</taxon>
        <taxon>Pseudomonadati</taxon>
        <taxon>Pseudomonadota</taxon>
        <taxon>Gammaproteobacteria</taxon>
        <taxon>Lysobacterales</taxon>
        <taxon>Lysobacteraceae</taxon>
        <taxon>Aquilutibacter</taxon>
    </lineage>
</organism>
<dbReference type="CDD" id="cd00093">
    <property type="entry name" value="HTH_XRE"/>
    <property type="match status" value="1"/>
</dbReference>
<sequence length="126" mass="13510">MSDNVSPQIKRELAVLGQRLADLRLALNRTQAETARQAGIGVSSLRRLESGENASLDTFLRVLTALELSSGLSSWIPDAAVRPVDRVKLSGQQRQRASGSRIADSRHGAASAWAWGDESASAEPSE</sequence>
<reference evidence="3 4" key="1">
    <citation type="submission" date="2024-01" db="EMBL/GenBank/DDBJ databases">
        <title>Novel species of the genus Luteimonas isolated from rivers.</title>
        <authorList>
            <person name="Lu H."/>
        </authorList>
    </citation>
    <scope>NUCLEOTIDE SEQUENCE [LARGE SCALE GENOMIC DNA]</scope>
    <source>
        <strain evidence="3 4">FXH3W</strain>
    </source>
</reference>
<dbReference type="InterPro" id="IPR001387">
    <property type="entry name" value="Cro/C1-type_HTH"/>
</dbReference>
<proteinExistence type="predicted"/>
<gene>
    <name evidence="3" type="ORF">V3390_07140</name>
</gene>
<dbReference type="Proteomes" id="UP001356170">
    <property type="component" value="Unassembled WGS sequence"/>
</dbReference>
<accession>A0ABU7V102</accession>
<dbReference type="SMART" id="SM00530">
    <property type="entry name" value="HTH_XRE"/>
    <property type="match status" value="1"/>
</dbReference>
<evidence type="ECO:0000313" key="4">
    <source>
        <dbReference type="Proteomes" id="UP001356170"/>
    </source>
</evidence>
<dbReference type="Pfam" id="PF01381">
    <property type="entry name" value="HTH_3"/>
    <property type="match status" value="1"/>
</dbReference>
<dbReference type="InterPro" id="IPR010982">
    <property type="entry name" value="Lambda_DNA-bd_dom_sf"/>
</dbReference>
<dbReference type="PROSITE" id="PS50943">
    <property type="entry name" value="HTH_CROC1"/>
    <property type="match status" value="1"/>
</dbReference>
<feature type="domain" description="HTH cro/C1-type" evidence="2">
    <location>
        <begin position="20"/>
        <end position="73"/>
    </location>
</feature>
<feature type="region of interest" description="Disordered" evidence="1">
    <location>
        <begin position="88"/>
        <end position="126"/>
    </location>
</feature>